<gene>
    <name evidence="2" type="ordered locus">Lbys_2524</name>
</gene>
<keyword evidence="3" id="KW-1185">Reference proteome</keyword>
<sequence>MKTYVIDGSYVGYLTGVFDAFVRKDEEVKFTSITPVDLFDIPHRVVTDGEKAGRVQKRLEEVLGKSKALDFFKNFLSEDVRAWDAGFSILVRIFKGQSNLLQNYGDTEVLYFSQTLKKVSRERHRMKAFTRFSKSSDGMFFAVIEPDFNILPLIIDFFQKRYADQPWIIYDTRRDYGIQYDTQTCIEVHLEEKVETHLPAVSLEVDQRFENLWKSYFQSTNIVERKNMKLHLRHVPRRYWKFLPEKSTVV</sequence>
<accession>E4RYF0</accession>
<dbReference type="HOGENOM" id="CLU_068835_1_0_10"/>
<dbReference type="InterPro" id="IPR025404">
    <property type="entry name" value="DUF4130"/>
</dbReference>
<evidence type="ECO:0000313" key="3">
    <source>
        <dbReference type="Proteomes" id="UP000007435"/>
    </source>
</evidence>
<protein>
    <recommendedName>
        <fullName evidence="1">DUF4130 domain-containing protein</fullName>
    </recommendedName>
</protein>
<dbReference type="RefSeq" id="WP_013409226.1">
    <property type="nucleotide sequence ID" value="NC_014655.1"/>
</dbReference>
<dbReference type="Pfam" id="PF13566">
    <property type="entry name" value="DUF4130"/>
    <property type="match status" value="1"/>
</dbReference>
<evidence type="ECO:0000313" key="2">
    <source>
        <dbReference type="EMBL" id="ADQ18186.1"/>
    </source>
</evidence>
<dbReference type="KEGG" id="lby:Lbys_2524"/>
<evidence type="ECO:0000259" key="1">
    <source>
        <dbReference type="Pfam" id="PF13566"/>
    </source>
</evidence>
<dbReference type="STRING" id="649349.Lbys_2524"/>
<dbReference type="InterPro" id="IPR023875">
    <property type="entry name" value="DNA_repair_put"/>
</dbReference>
<dbReference type="AlphaFoldDB" id="E4RYF0"/>
<name>E4RYF0_LEAB4</name>
<reference key="1">
    <citation type="submission" date="2010-11" db="EMBL/GenBank/DDBJ databases">
        <title>The complete genome of Leadbetterella byssophila DSM 17132.</title>
        <authorList>
            <consortium name="US DOE Joint Genome Institute (JGI-PGF)"/>
            <person name="Lucas S."/>
            <person name="Copeland A."/>
            <person name="Lapidus A."/>
            <person name="Glavina del Rio T."/>
            <person name="Dalin E."/>
            <person name="Tice H."/>
            <person name="Bruce D."/>
            <person name="Goodwin L."/>
            <person name="Pitluck S."/>
            <person name="Kyrpides N."/>
            <person name="Mavromatis K."/>
            <person name="Ivanova N."/>
            <person name="Teshima H."/>
            <person name="Brettin T."/>
            <person name="Detter J.C."/>
            <person name="Han C."/>
            <person name="Tapia R."/>
            <person name="Land M."/>
            <person name="Hauser L."/>
            <person name="Markowitz V."/>
            <person name="Cheng J.-F."/>
            <person name="Hugenholtz P."/>
            <person name="Woyke T."/>
            <person name="Wu D."/>
            <person name="Tindall B."/>
            <person name="Pomrenke H.G."/>
            <person name="Brambilla E."/>
            <person name="Klenk H.-P."/>
            <person name="Eisen J.A."/>
        </authorList>
    </citation>
    <scope>NUCLEOTIDE SEQUENCE [LARGE SCALE GENOMIC DNA]</scope>
    <source>
        <strain>DSM 17132</strain>
    </source>
</reference>
<reference evidence="2 3" key="2">
    <citation type="journal article" date="2011" name="Stand. Genomic Sci.">
        <title>Complete genome sequence of Leadbetterella byssophila type strain (4M15).</title>
        <authorList>
            <person name="Abt B."/>
            <person name="Teshima H."/>
            <person name="Lucas S."/>
            <person name="Lapidus A."/>
            <person name="Del Rio T.G."/>
            <person name="Nolan M."/>
            <person name="Tice H."/>
            <person name="Cheng J.F."/>
            <person name="Pitluck S."/>
            <person name="Liolios K."/>
            <person name="Pagani I."/>
            <person name="Ivanova N."/>
            <person name="Mavromatis K."/>
            <person name="Pati A."/>
            <person name="Tapia R."/>
            <person name="Han C."/>
            <person name="Goodwin L."/>
            <person name="Chen A."/>
            <person name="Palaniappan K."/>
            <person name="Land M."/>
            <person name="Hauser L."/>
            <person name="Chang Y.J."/>
            <person name="Jeffries C.D."/>
            <person name="Rohde M."/>
            <person name="Goker M."/>
            <person name="Tindall B.J."/>
            <person name="Detter J.C."/>
            <person name="Woyke T."/>
            <person name="Bristow J."/>
            <person name="Eisen J.A."/>
            <person name="Markowitz V."/>
            <person name="Hugenholtz P."/>
            <person name="Klenk H.P."/>
            <person name="Kyrpides N.C."/>
        </authorList>
    </citation>
    <scope>NUCLEOTIDE SEQUENCE [LARGE SCALE GENOMIC DNA]</scope>
    <source>
        <strain evidence="3">DSM 17132 / JCM 16389 / KACC 11308 / NBRC 106382 / 4M15</strain>
    </source>
</reference>
<dbReference type="eggNOG" id="COG1573">
    <property type="taxonomic scope" value="Bacteria"/>
</dbReference>
<dbReference type="OrthoDB" id="5290748at2"/>
<proteinExistence type="predicted"/>
<organism evidence="2 3">
    <name type="scientific">Leadbetterella byssophila (strain DSM 17132 / JCM 16389 / KACC 11308 / NBRC 106382 / 4M15)</name>
    <dbReference type="NCBI Taxonomy" id="649349"/>
    <lineage>
        <taxon>Bacteria</taxon>
        <taxon>Pseudomonadati</taxon>
        <taxon>Bacteroidota</taxon>
        <taxon>Cytophagia</taxon>
        <taxon>Cytophagales</taxon>
        <taxon>Leadbetterellaceae</taxon>
        <taxon>Leadbetterella</taxon>
    </lineage>
</organism>
<dbReference type="NCBIfam" id="TIGR03915">
    <property type="entry name" value="SAM_7_link_chp"/>
    <property type="match status" value="1"/>
</dbReference>
<dbReference type="EMBL" id="CP002305">
    <property type="protein sequence ID" value="ADQ18186.1"/>
    <property type="molecule type" value="Genomic_DNA"/>
</dbReference>
<feature type="domain" description="DUF4130" evidence="1">
    <location>
        <begin position="83"/>
        <end position="245"/>
    </location>
</feature>
<dbReference type="Proteomes" id="UP000007435">
    <property type="component" value="Chromosome"/>
</dbReference>